<dbReference type="PANTHER" id="PTHR24078:SF553">
    <property type="entry name" value="DNAJ HOMOLOG SUBFAMILY B MEMBER 5"/>
    <property type="match status" value="1"/>
</dbReference>
<accession>A0A9P0DZR4</accession>
<dbReference type="GO" id="GO:0005829">
    <property type="term" value="C:cytosol"/>
    <property type="evidence" value="ECO:0007669"/>
    <property type="project" value="TreeGrafter"/>
</dbReference>
<name>A0A9P0DZR4_NEZVI</name>
<reference evidence="3" key="1">
    <citation type="submission" date="2022-01" db="EMBL/GenBank/DDBJ databases">
        <authorList>
            <person name="King R."/>
        </authorList>
    </citation>
    <scope>NUCLEOTIDE SEQUENCE</scope>
</reference>
<dbReference type="EMBL" id="OV725077">
    <property type="protein sequence ID" value="CAH1389797.1"/>
    <property type="molecule type" value="Genomic_DNA"/>
</dbReference>
<dbReference type="GO" id="GO:0051082">
    <property type="term" value="F:unfolded protein binding"/>
    <property type="evidence" value="ECO:0007669"/>
    <property type="project" value="InterPro"/>
</dbReference>
<dbReference type="FunFam" id="2.60.260.20:FF:000002">
    <property type="entry name" value="Dnaj homolog subfamily b member"/>
    <property type="match status" value="1"/>
</dbReference>
<keyword evidence="4" id="KW-1185">Reference proteome</keyword>
<dbReference type="SUPFAM" id="SSF49493">
    <property type="entry name" value="HSP40/DnaJ peptide-binding domain"/>
    <property type="match status" value="1"/>
</dbReference>
<dbReference type="Pfam" id="PF01556">
    <property type="entry name" value="DnaJ_C"/>
    <property type="match status" value="1"/>
</dbReference>
<feature type="domain" description="Chaperone DnaJ C-terminal" evidence="2">
    <location>
        <begin position="27"/>
        <end position="142"/>
    </location>
</feature>
<evidence type="ECO:0000313" key="4">
    <source>
        <dbReference type="Proteomes" id="UP001152798"/>
    </source>
</evidence>
<sequence length="152" mass="17629">MYCMRDQIAVFKAHKIEDVKVKEQPYERELDLTLEEVYRGTMKKLKIERQVFDDDNVTTHLQEKVICVNIKPGLPRDSRIVFQNVGDEGPGISPGDLVIITKDLPHDKFKRDGVNLHMEVSLDLYQSFEKLIVELNTLDDRVIRFAITEVIS</sequence>
<dbReference type="InterPro" id="IPR002939">
    <property type="entry name" value="DnaJ_C"/>
</dbReference>
<organism evidence="3 4">
    <name type="scientific">Nezara viridula</name>
    <name type="common">Southern green stink bug</name>
    <name type="synonym">Cimex viridulus</name>
    <dbReference type="NCBI Taxonomy" id="85310"/>
    <lineage>
        <taxon>Eukaryota</taxon>
        <taxon>Metazoa</taxon>
        <taxon>Ecdysozoa</taxon>
        <taxon>Arthropoda</taxon>
        <taxon>Hexapoda</taxon>
        <taxon>Insecta</taxon>
        <taxon>Pterygota</taxon>
        <taxon>Neoptera</taxon>
        <taxon>Paraneoptera</taxon>
        <taxon>Hemiptera</taxon>
        <taxon>Heteroptera</taxon>
        <taxon>Panheteroptera</taxon>
        <taxon>Pentatomomorpha</taxon>
        <taxon>Pentatomoidea</taxon>
        <taxon>Pentatomidae</taxon>
        <taxon>Pentatominae</taxon>
        <taxon>Nezara</taxon>
    </lineage>
</organism>
<dbReference type="OrthoDB" id="550424at2759"/>
<dbReference type="PANTHER" id="PTHR24078">
    <property type="entry name" value="DNAJ HOMOLOG SUBFAMILY C MEMBER"/>
    <property type="match status" value="1"/>
</dbReference>
<proteinExistence type="predicted"/>
<dbReference type="AlphaFoldDB" id="A0A9P0DZR4"/>
<dbReference type="GO" id="GO:0051087">
    <property type="term" value="F:protein-folding chaperone binding"/>
    <property type="evidence" value="ECO:0007669"/>
    <property type="project" value="TreeGrafter"/>
</dbReference>
<evidence type="ECO:0000313" key="3">
    <source>
        <dbReference type="EMBL" id="CAH1389797.1"/>
    </source>
</evidence>
<keyword evidence="1" id="KW-0143">Chaperone</keyword>
<evidence type="ECO:0000256" key="1">
    <source>
        <dbReference type="ARBA" id="ARBA00023186"/>
    </source>
</evidence>
<dbReference type="CDD" id="cd10747">
    <property type="entry name" value="DnaJ_C"/>
    <property type="match status" value="1"/>
</dbReference>
<dbReference type="InterPro" id="IPR051339">
    <property type="entry name" value="DnaJ_subfamily_B"/>
</dbReference>
<dbReference type="Proteomes" id="UP001152798">
    <property type="component" value="Chromosome 1"/>
</dbReference>
<dbReference type="InterPro" id="IPR008971">
    <property type="entry name" value="HSP40/DnaJ_pept-bd"/>
</dbReference>
<evidence type="ECO:0000259" key="2">
    <source>
        <dbReference type="Pfam" id="PF01556"/>
    </source>
</evidence>
<dbReference type="Gene3D" id="2.60.260.20">
    <property type="entry name" value="Urease metallochaperone UreE, N-terminal domain"/>
    <property type="match status" value="2"/>
</dbReference>
<dbReference type="GO" id="GO:0006457">
    <property type="term" value="P:protein folding"/>
    <property type="evidence" value="ECO:0007669"/>
    <property type="project" value="InterPro"/>
</dbReference>
<gene>
    <name evidence="3" type="ORF">NEZAVI_LOCUS1115</name>
</gene>
<protein>
    <recommendedName>
        <fullName evidence="2">Chaperone DnaJ C-terminal domain-containing protein</fullName>
    </recommendedName>
</protein>